<protein>
    <submittedName>
        <fullName evidence="3">Uncharacterized protein</fullName>
    </submittedName>
</protein>
<evidence type="ECO:0000256" key="1">
    <source>
        <dbReference type="SAM" id="MobiDB-lite"/>
    </source>
</evidence>
<sequence>MSQALERPAAASLFLFPFLVLFHLPLPPPPQQVWAEPHLRLVSSSRYLWCFRPLQPTSTVSPPLVVGDRRVSRVTSCIFHFGREYYLPHHHAWHTSRKKPVEQKPAQDAKPAGGEAATATPVTTPAVAPTGTKPAVPAPAVGHTLEADPVKPVSKPETKPEVKSEAKPEEAAPVSTAADAAPTTSVNPAVGVSDTDKSKGEAAAVAPVPAA</sequence>
<evidence type="ECO:0000256" key="2">
    <source>
        <dbReference type="SAM" id="SignalP"/>
    </source>
</evidence>
<keyword evidence="4" id="KW-1185">Reference proteome</keyword>
<comment type="caution">
    <text evidence="3">The sequence shown here is derived from an EMBL/GenBank/DDBJ whole genome shotgun (WGS) entry which is preliminary data.</text>
</comment>
<accession>A0A2A9PMA5</accession>
<proteinExistence type="predicted"/>
<organism evidence="3 4">
    <name type="scientific">Ophiocordyceps unilateralis</name>
    <name type="common">Zombie-ant fungus</name>
    <name type="synonym">Torrubia unilateralis</name>
    <dbReference type="NCBI Taxonomy" id="268505"/>
    <lineage>
        <taxon>Eukaryota</taxon>
        <taxon>Fungi</taxon>
        <taxon>Dikarya</taxon>
        <taxon>Ascomycota</taxon>
        <taxon>Pezizomycotina</taxon>
        <taxon>Sordariomycetes</taxon>
        <taxon>Hypocreomycetidae</taxon>
        <taxon>Hypocreales</taxon>
        <taxon>Ophiocordycipitaceae</taxon>
        <taxon>Ophiocordyceps</taxon>
    </lineage>
</organism>
<dbReference type="AlphaFoldDB" id="A0A2A9PMA5"/>
<feature type="region of interest" description="Disordered" evidence="1">
    <location>
        <begin position="96"/>
        <end position="211"/>
    </location>
</feature>
<reference evidence="3 4" key="1">
    <citation type="journal article" date="2015" name="BMC Genomics">
        <title>Gene expression during zombie ant biting behavior reflects the complexity underlying fungal parasitic behavioral manipulation.</title>
        <authorList>
            <person name="de Bekker C."/>
            <person name="Ohm R.A."/>
            <person name="Loreto R.G."/>
            <person name="Sebastian A."/>
            <person name="Albert I."/>
            <person name="Merrow M."/>
            <person name="Brachmann A."/>
            <person name="Hughes D.P."/>
        </authorList>
    </citation>
    <scope>NUCLEOTIDE SEQUENCE [LARGE SCALE GENOMIC DNA]</scope>
    <source>
        <strain evidence="3 4">SC16a</strain>
    </source>
</reference>
<keyword evidence="2" id="KW-0732">Signal</keyword>
<feature type="compositionally biased region" description="Low complexity" evidence="1">
    <location>
        <begin position="202"/>
        <end position="211"/>
    </location>
</feature>
<feature type="compositionally biased region" description="Low complexity" evidence="1">
    <location>
        <begin position="171"/>
        <end position="186"/>
    </location>
</feature>
<dbReference type="EMBL" id="LAZP02000045">
    <property type="protein sequence ID" value="PFH62012.1"/>
    <property type="molecule type" value="Genomic_DNA"/>
</dbReference>
<gene>
    <name evidence="3" type="ORF">XA68_15448</name>
</gene>
<evidence type="ECO:0000313" key="4">
    <source>
        <dbReference type="Proteomes" id="UP000037136"/>
    </source>
</evidence>
<feature type="compositionally biased region" description="Basic and acidic residues" evidence="1">
    <location>
        <begin position="145"/>
        <end position="170"/>
    </location>
</feature>
<dbReference type="Proteomes" id="UP000037136">
    <property type="component" value="Unassembled WGS sequence"/>
</dbReference>
<evidence type="ECO:0000313" key="3">
    <source>
        <dbReference type="EMBL" id="PFH62012.1"/>
    </source>
</evidence>
<feature type="compositionally biased region" description="Low complexity" evidence="1">
    <location>
        <begin position="109"/>
        <end position="142"/>
    </location>
</feature>
<reference evidence="3 4" key="2">
    <citation type="journal article" date="2017" name="Sci. Rep.">
        <title>Ant-infecting Ophiocordyceps genomes reveal a high diversity of potential behavioral manipulation genes and a possible major role for enterotoxins.</title>
        <authorList>
            <person name="de Bekker C."/>
            <person name="Ohm R.A."/>
            <person name="Evans H.C."/>
            <person name="Brachmann A."/>
            <person name="Hughes D.P."/>
        </authorList>
    </citation>
    <scope>NUCLEOTIDE SEQUENCE [LARGE SCALE GENOMIC DNA]</scope>
    <source>
        <strain evidence="3 4">SC16a</strain>
    </source>
</reference>
<name>A0A2A9PMA5_OPHUN</name>
<feature type="signal peptide" evidence="2">
    <location>
        <begin position="1"/>
        <end position="35"/>
    </location>
</feature>
<dbReference type="STRING" id="268505.A0A2A9PMA5"/>
<feature type="chain" id="PRO_5013196784" evidence="2">
    <location>
        <begin position="36"/>
        <end position="211"/>
    </location>
</feature>